<dbReference type="Pfam" id="PF01627">
    <property type="entry name" value="Hpt"/>
    <property type="match status" value="1"/>
</dbReference>
<dbReference type="InterPro" id="IPR001638">
    <property type="entry name" value="Solute-binding_3/MltF_N"/>
</dbReference>
<evidence type="ECO:0000256" key="12">
    <source>
        <dbReference type="ARBA" id="ARBA00022989"/>
    </source>
</evidence>
<dbReference type="FunFam" id="3.30.565.10:FF:000010">
    <property type="entry name" value="Sensor histidine kinase RcsC"/>
    <property type="match status" value="1"/>
</dbReference>
<keyword evidence="9" id="KW-0547">Nucleotide-binding</keyword>
<comment type="catalytic activity">
    <reaction evidence="1">
        <text>ATP + protein L-histidine = ADP + protein N-phospho-L-histidine.</text>
        <dbReference type="EC" id="2.7.13.3"/>
    </reaction>
</comment>
<dbReference type="SMART" id="SM00388">
    <property type="entry name" value="HisKA"/>
    <property type="match status" value="1"/>
</dbReference>
<comment type="caution">
    <text evidence="25">The sequence shown here is derived from an EMBL/GenBank/DDBJ whole genome shotgun (WGS) entry which is preliminary data.</text>
</comment>
<dbReference type="CDD" id="cd01007">
    <property type="entry name" value="PBP2_BvgS_HisK_like"/>
    <property type="match status" value="1"/>
</dbReference>
<dbReference type="SUPFAM" id="SSF52172">
    <property type="entry name" value="CheY-like"/>
    <property type="match status" value="2"/>
</dbReference>
<dbReference type="GO" id="GO:0005886">
    <property type="term" value="C:plasma membrane"/>
    <property type="evidence" value="ECO:0007669"/>
    <property type="project" value="UniProtKB-SubCell"/>
</dbReference>
<evidence type="ECO:0000256" key="19">
    <source>
        <dbReference type="PROSITE-ProRule" id="PRU00169"/>
    </source>
</evidence>
<dbReference type="CDD" id="cd16922">
    <property type="entry name" value="HATPase_EvgS-ArcB-TorS-like"/>
    <property type="match status" value="1"/>
</dbReference>
<keyword evidence="5" id="KW-1003">Cell membrane</keyword>
<keyword evidence="11" id="KW-0067">ATP-binding</keyword>
<evidence type="ECO:0000256" key="1">
    <source>
        <dbReference type="ARBA" id="ARBA00000085"/>
    </source>
</evidence>
<name>A0A1E5G2R4_9FIRM</name>
<keyword evidence="26" id="KW-1185">Reference proteome</keyword>
<dbReference type="InterPro" id="IPR004358">
    <property type="entry name" value="Sig_transdc_His_kin-like_C"/>
</dbReference>
<evidence type="ECO:0000256" key="20">
    <source>
        <dbReference type="SAM" id="Phobius"/>
    </source>
</evidence>
<evidence type="ECO:0000256" key="14">
    <source>
        <dbReference type="ARBA" id="ARBA00023136"/>
    </source>
</evidence>
<dbReference type="SMART" id="SM00387">
    <property type="entry name" value="HATPase_c"/>
    <property type="match status" value="1"/>
</dbReference>
<dbReference type="PROSITE" id="PS50109">
    <property type="entry name" value="HIS_KIN"/>
    <property type="match status" value="1"/>
</dbReference>
<dbReference type="SMART" id="SM00448">
    <property type="entry name" value="REC"/>
    <property type="match status" value="2"/>
</dbReference>
<dbReference type="PRINTS" id="PR00344">
    <property type="entry name" value="BCTRLSENSOR"/>
</dbReference>
<keyword evidence="6 19" id="KW-0597">Phosphoprotein</keyword>
<evidence type="ECO:0000256" key="6">
    <source>
        <dbReference type="ARBA" id="ARBA00022553"/>
    </source>
</evidence>
<protein>
    <recommendedName>
        <fullName evidence="17">Circadian input-output histidine kinase CikA</fullName>
        <ecNumber evidence="4">2.7.13.3</ecNumber>
    </recommendedName>
    <alternativeName>
        <fullName evidence="16">Sensory/regulatory protein RpfC</fullName>
    </alternativeName>
</protein>
<dbReference type="CDD" id="cd17546">
    <property type="entry name" value="REC_hyHK_CKI1_RcsC-like"/>
    <property type="match status" value="1"/>
</dbReference>
<dbReference type="FunFam" id="1.10.287.130:FF:000002">
    <property type="entry name" value="Two-component osmosensing histidine kinase"/>
    <property type="match status" value="1"/>
</dbReference>
<dbReference type="SMART" id="SM00062">
    <property type="entry name" value="PBPb"/>
    <property type="match status" value="1"/>
</dbReference>
<evidence type="ECO:0000256" key="2">
    <source>
        <dbReference type="ARBA" id="ARBA00004651"/>
    </source>
</evidence>
<dbReference type="SUPFAM" id="SSF55874">
    <property type="entry name" value="ATPase domain of HSP90 chaperone/DNA topoisomerase II/histidine kinase"/>
    <property type="match status" value="1"/>
</dbReference>
<keyword evidence="12 20" id="KW-1133">Transmembrane helix</keyword>
<evidence type="ECO:0000256" key="9">
    <source>
        <dbReference type="ARBA" id="ARBA00022741"/>
    </source>
</evidence>
<evidence type="ECO:0000256" key="18">
    <source>
        <dbReference type="PROSITE-ProRule" id="PRU00110"/>
    </source>
</evidence>
<dbReference type="GO" id="GO:0000155">
    <property type="term" value="F:phosphorelay sensor kinase activity"/>
    <property type="evidence" value="ECO:0007669"/>
    <property type="project" value="InterPro"/>
</dbReference>
<feature type="domain" description="HPt" evidence="24">
    <location>
        <begin position="872"/>
        <end position="967"/>
    </location>
</feature>
<dbReference type="CDD" id="cd00082">
    <property type="entry name" value="HisKA"/>
    <property type="match status" value="1"/>
</dbReference>
<dbReference type="Gene3D" id="3.40.190.10">
    <property type="entry name" value="Periplasmic binding protein-like II"/>
    <property type="match status" value="2"/>
</dbReference>
<dbReference type="STRING" id="766136.BHF68_06135"/>
<feature type="modified residue" description="4-aspartylphosphate" evidence="19">
    <location>
        <position position="627"/>
    </location>
</feature>
<dbReference type="InterPro" id="IPR003661">
    <property type="entry name" value="HisK_dim/P_dom"/>
</dbReference>
<dbReference type="InterPro" id="IPR036641">
    <property type="entry name" value="HPT_dom_sf"/>
</dbReference>
<evidence type="ECO:0000256" key="10">
    <source>
        <dbReference type="ARBA" id="ARBA00022777"/>
    </source>
</evidence>
<evidence type="ECO:0000256" key="11">
    <source>
        <dbReference type="ARBA" id="ARBA00022840"/>
    </source>
</evidence>
<dbReference type="InterPro" id="IPR036097">
    <property type="entry name" value="HisK_dim/P_sf"/>
</dbReference>
<dbReference type="Proteomes" id="UP000094296">
    <property type="component" value="Unassembled WGS sequence"/>
</dbReference>
<dbReference type="OrthoDB" id="9790669at2"/>
<dbReference type="Pfam" id="PF00512">
    <property type="entry name" value="HisKA"/>
    <property type="match status" value="1"/>
</dbReference>
<feature type="domain" description="Response regulatory" evidence="23">
    <location>
        <begin position="572"/>
        <end position="695"/>
    </location>
</feature>
<keyword evidence="10 25" id="KW-0418">Kinase</keyword>
<evidence type="ECO:0000259" key="22">
    <source>
        <dbReference type="PROSITE" id="PS50109"/>
    </source>
</evidence>
<keyword evidence="7" id="KW-0808">Transferase</keyword>
<dbReference type="InterPro" id="IPR036890">
    <property type="entry name" value="HATPase_C_sf"/>
</dbReference>
<comment type="similarity">
    <text evidence="3">In the N-terminal section; belongs to the phytochrome family.</text>
</comment>
<evidence type="ECO:0000256" key="7">
    <source>
        <dbReference type="ARBA" id="ARBA00022679"/>
    </source>
</evidence>
<feature type="transmembrane region" description="Helical" evidence="20">
    <location>
        <begin position="271"/>
        <end position="294"/>
    </location>
</feature>
<dbReference type="Pfam" id="PF00497">
    <property type="entry name" value="SBP_bac_3"/>
    <property type="match status" value="1"/>
</dbReference>
<evidence type="ECO:0000256" key="21">
    <source>
        <dbReference type="SAM" id="SignalP"/>
    </source>
</evidence>
<dbReference type="Pfam" id="PF00072">
    <property type="entry name" value="Response_reg"/>
    <property type="match status" value="1"/>
</dbReference>
<dbReference type="RefSeq" id="WP_069643219.1">
    <property type="nucleotide sequence ID" value="NZ_MIJE01000022.1"/>
</dbReference>
<dbReference type="Pfam" id="PF02518">
    <property type="entry name" value="HATPase_c"/>
    <property type="match status" value="1"/>
</dbReference>
<evidence type="ECO:0000256" key="15">
    <source>
        <dbReference type="ARBA" id="ARBA00064003"/>
    </source>
</evidence>
<comment type="subcellular location">
    <subcellularLocation>
        <location evidence="2">Cell membrane</location>
        <topology evidence="2">Multi-pass membrane protein</topology>
    </subcellularLocation>
</comment>
<evidence type="ECO:0000256" key="3">
    <source>
        <dbReference type="ARBA" id="ARBA00006402"/>
    </source>
</evidence>
<evidence type="ECO:0000256" key="4">
    <source>
        <dbReference type="ARBA" id="ARBA00012438"/>
    </source>
</evidence>
<evidence type="ECO:0000259" key="24">
    <source>
        <dbReference type="PROSITE" id="PS50894"/>
    </source>
</evidence>
<feature type="domain" description="Histidine kinase" evidence="22">
    <location>
        <begin position="330"/>
        <end position="551"/>
    </location>
</feature>
<proteinExistence type="inferred from homology"/>
<dbReference type="Gene3D" id="1.20.120.160">
    <property type="entry name" value="HPT domain"/>
    <property type="match status" value="1"/>
</dbReference>
<dbReference type="PROSITE" id="PS50894">
    <property type="entry name" value="HPT"/>
    <property type="match status" value="1"/>
</dbReference>
<evidence type="ECO:0000259" key="23">
    <source>
        <dbReference type="PROSITE" id="PS50110"/>
    </source>
</evidence>
<dbReference type="InterPro" id="IPR005467">
    <property type="entry name" value="His_kinase_dom"/>
</dbReference>
<evidence type="ECO:0000256" key="17">
    <source>
        <dbReference type="ARBA" id="ARBA00074306"/>
    </source>
</evidence>
<accession>A0A1E5G2R4</accession>
<evidence type="ECO:0000256" key="16">
    <source>
        <dbReference type="ARBA" id="ARBA00068150"/>
    </source>
</evidence>
<dbReference type="Gene3D" id="3.40.50.2300">
    <property type="match status" value="2"/>
</dbReference>
<keyword evidence="8 20" id="KW-0812">Transmembrane</keyword>
<dbReference type="GO" id="GO:0005524">
    <property type="term" value="F:ATP binding"/>
    <property type="evidence" value="ECO:0007669"/>
    <property type="project" value="UniProtKB-KW"/>
</dbReference>
<evidence type="ECO:0000313" key="25">
    <source>
        <dbReference type="EMBL" id="OEF97173.1"/>
    </source>
</evidence>
<evidence type="ECO:0000256" key="8">
    <source>
        <dbReference type="ARBA" id="ARBA00022692"/>
    </source>
</evidence>
<feature type="modified residue" description="Phosphohistidine" evidence="18">
    <location>
        <position position="911"/>
    </location>
</feature>
<organism evidence="25 26">
    <name type="scientific">Desulfuribacillus alkaliarsenatis</name>
    <dbReference type="NCBI Taxonomy" id="766136"/>
    <lineage>
        <taxon>Bacteria</taxon>
        <taxon>Bacillati</taxon>
        <taxon>Bacillota</taxon>
        <taxon>Desulfuribacillia</taxon>
        <taxon>Desulfuribacillales</taxon>
        <taxon>Desulfuribacillaceae</taxon>
        <taxon>Desulfuribacillus</taxon>
    </lineage>
</organism>
<dbReference type="Gene3D" id="1.10.287.130">
    <property type="match status" value="1"/>
</dbReference>
<dbReference type="InterPro" id="IPR001789">
    <property type="entry name" value="Sig_transdc_resp-reg_receiver"/>
</dbReference>
<dbReference type="InterPro" id="IPR008207">
    <property type="entry name" value="Sig_transdc_His_kin_Hpt_dom"/>
</dbReference>
<dbReference type="InterPro" id="IPR011006">
    <property type="entry name" value="CheY-like_superfamily"/>
</dbReference>
<dbReference type="InterPro" id="IPR003594">
    <property type="entry name" value="HATPase_dom"/>
</dbReference>
<keyword evidence="14 20" id="KW-0472">Membrane</keyword>
<dbReference type="EC" id="2.7.13.3" evidence="4"/>
<feature type="modified residue" description="4-aspartylphosphate" evidence="19">
    <location>
        <position position="773"/>
    </location>
</feature>
<dbReference type="PANTHER" id="PTHR45339:SF1">
    <property type="entry name" value="HYBRID SIGNAL TRANSDUCTION HISTIDINE KINASE J"/>
    <property type="match status" value="1"/>
</dbReference>
<feature type="chain" id="PRO_5038816436" description="Circadian input-output histidine kinase CikA" evidence="21">
    <location>
        <begin position="23"/>
        <end position="967"/>
    </location>
</feature>
<dbReference type="EMBL" id="MIJE01000022">
    <property type="protein sequence ID" value="OEF97173.1"/>
    <property type="molecule type" value="Genomic_DNA"/>
</dbReference>
<sequence>MRKLLLVVTITCILIISSSALDATGSSIQWTEQEIEFMDNNPVIRLGVDPAFVPFEFIDADGEYKGITAEYIQLVQERTGLVIEVVSGLTWTEAYDKALAGDIDVLPAVAKTSEREQHFLFSNRYYNFKRVIVTMDTNNYIKGIHDLEGLMVAVQRNSSHHSYLLSYPGINLSLYDSVEEALTSVADGTEIAFVGNLATTNYLIRSTALTNLKFTAFDTEQQQGLYFAVRKDWPELIGILNKALATITEAERIAIHNKWIGLETEIDYSPIIRIIAGVGFFILLIWLVSVYWIYQLRKEIIKRKAIQVELEQAKREAEIANDFKSNFMARMSHEIRTPLNAITGMAYLLKKTNVSLTQKMYIERIRQASNTMLGIINDILDFSKIEAGKVDLEIVSFNLDEVIKDVIAIVSYKIEEQGIGLRVTKDPNVPTWLYGDQKRIEQILLNILNNAAKFTSNGEVSLDVRLMAKESNIHHLSFSIKDTGIGMSEAQVKQLFLPFSQADSSINRRFGGTGLGLSIVKSFVDMMGGQVQVYSTEGEGSTFIVQLSLEIDSKKESEFIEEIASGYFANIRTLVLEKTGANMNVIDSYLSAFGMGCELTSSQVSAISMLENANKKYAEPFDLLILDYDTPDEKGFAFIKGVRENKKIKKTPKIMLLLPMNREDLLDNLEQYGVDIGIVKPIIPSILFNGILELFQLSAIATNQELGVWNEGFCSPENNPYGILVVEDNKTNQLIVESVLKQTGFRVWLANNGVEGVSVYKKHKQSIDLILMDLHMPEMNGYDASLQIREESVEVPIVAMTADVVQGVKEKCEEHGIGHYISKPFNPERLIQVITEILNIAKRESKSTSSQNLESDSNILNESIGLQHIGNNQQLYEKVLQEYYNENQQTIYKLSSAIGSKRYDEAIQIVHKLKSSTGSIGAIELHKVTIDLQKALKENKDEEIAALFAGFRISMEKLLMRIRENHM</sequence>
<keyword evidence="21" id="KW-0732">Signal</keyword>
<dbReference type="PANTHER" id="PTHR45339">
    <property type="entry name" value="HYBRID SIGNAL TRANSDUCTION HISTIDINE KINASE J"/>
    <property type="match status" value="1"/>
</dbReference>
<dbReference type="Gene3D" id="3.30.565.10">
    <property type="entry name" value="Histidine kinase-like ATPase, C-terminal domain"/>
    <property type="match status" value="1"/>
</dbReference>
<dbReference type="SUPFAM" id="SSF53850">
    <property type="entry name" value="Periplasmic binding protein-like II"/>
    <property type="match status" value="1"/>
</dbReference>
<evidence type="ECO:0000256" key="13">
    <source>
        <dbReference type="ARBA" id="ARBA00023012"/>
    </source>
</evidence>
<dbReference type="AlphaFoldDB" id="A0A1E5G2R4"/>
<dbReference type="PROSITE" id="PS50110">
    <property type="entry name" value="RESPONSE_REGULATORY"/>
    <property type="match status" value="2"/>
</dbReference>
<gene>
    <name evidence="25" type="ORF">BHF68_06135</name>
</gene>
<evidence type="ECO:0000256" key="5">
    <source>
        <dbReference type="ARBA" id="ARBA00022475"/>
    </source>
</evidence>
<evidence type="ECO:0000313" key="26">
    <source>
        <dbReference type="Proteomes" id="UP000094296"/>
    </source>
</evidence>
<reference evidence="25 26" key="1">
    <citation type="submission" date="2016-09" db="EMBL/GenBank/DDBJ databases">
        <title>Draft genome sequence for the type strain of Desulfuribacillus alkaliarsenatis AHT28, an obligately anaerobic, sulfidogenic bacterium isolated from Russian soda lake sediments.</title>
        <authorList>
            <person name="Abin C.A."/>
            <person name="Hollibaugh J.T."/>
        </authorList>
    </citation>
    <scope>NUCLEOTIDE SEQUENCE [LARGE SCALE GENOMIC DNA]</scope>
    <source>
        <strain evidence="25 26">AHT28</strain>
    </source>
</reference>
<feature type="signal peptide" evidence="21">
    <location>
        <begin position="1"/>
        <end position="22"/>
    </location>
</feature>
<feature type="domain" description="Response regulatory" evidence="23">
    <location>
        <begin position="722"/>
        <end position="838"/>
    </location>
</feature>
<dbReference type="SUPFAM" id="SSF47384">
    <property type="entry name" value="Homodimeric domain of signal transducing histidine kinase"/>
    <property type="match status" value="1"/>
</dbReference>
<comment type="subunit">
    <text evidence="15">At low DSF concentrations, interacts with RpfF.</text>
</comment>
<dbReference type="SUPFAM" id="SSF47226">
    <property type="entry name" value="Histidine-containing phosphotransfer domain, HPT domain"/>
    <property type="match status" value="1"/>
</dbReference>
<keyword evidence="13" id="KW-0902">Two-component regulatory system</keyword>